<feature type="region of interest" description="Disordered" evidence="1">
    <location>
        <begin position="195"/>
        <end position="222"/>
    </location>
</feature>
<organism evidence="2 3">
    <name type="scientific">Armillaria tabescens</name>
    <name type="common">Ringless honey mushroom</name>
    <name type="synonym">Agaricus tabescens</name>
    <dbReference type="NCBI Taxonomy" id="1929756"/>
    <lineage>
        <taxon>Eukaryota</taxon>
        <taxon>Fungi</taxon>
        <taxon>Dikarya</taxon>
        <taxon>Basidiomycota</taxon>
        <taxon>Agaricomycotina</taxon>
        <taxon>Agaricomycetes</taxon>
        <taxon>Agaricomycetidae</taxon>
        <taxon>Agaricales</taxon>
        <taxon>Marasmiineae</taxon>
        <taxon>Physalacriaceae</taxon>
        <taxon>Desarmillaria</taxon>
    </lineage>
</organism>
<feature type="region of interest" description="Disordered" evidence="1">
    <location>
        <begin position="1"/>
        <end position="48"/>
    </location>
</feature>
<comment type="caution">
    <text evidence="2">The sequence shown here is derived from an EMBL/GenBank/DDBJ whole genome shotgun (WGS) entry which is preliminary data.</text>
</comment>
<sequence>MSIYSSSSSLQHTRSAGQIRSDYSPRYDRAQRPSYDTPTSTPRPAYTNSHSLLFSISPRDTQFLHGGSSNVNRGLYNHSRNSAKSDVSRSPYPMTKGTSVRDVPFFFILLFSACFQDSSSSFSYSEKLDTSPRSRMSDFRFPQSNVDSQLRHKHRPSPLSLESPWHNSTPALYNSGGQGSLPVQSVYAGTLDALHTGSSRRSHRPASVVRTHDSADDTPETPRTRANIMRNVAPIFARINSRAAAIGVMATQDGDLIYHHK</sequence>
<feature type="region of interest" description="Disordered" evidence="1">
    <location>
        <begin position="66"/>
        <end position="92"/>
    </location>
</feature>
<proteinExistence type="predicted"/>
<dbReference type="Proteomes" id="UP001175211">
    <property type="component" value="Unassembled WGS sequence"/>
</dbReference>
<evidence type="ECO:0000313" key="2">
    <source>
        <dbReference type="EMBL" id="KAK0466457.1"/>
    </source>
</evidence>
<dbReference type="GeneID" id="85360204"/>
<dbReference type="RefSeq" id="XP_060337284.1">
    <property type="nucleotide sequence ID" value="XM_060476656.1"/>
</dbReference>
<gene>
    <name evidence="2" type="ORF">EV420DRAFT_1637033</name>
</gene>
<keyword evidence="3" id="KW-1185">Reference proteome</keyword>
<dbReference type="AlphaFoldDB" id="A0AA39NIZ3"/>
<feature type="compositionally biased region" description="Basic and acidic residues" evidence="1">
    <location>
        <begin position="210"/>
        <end position="222"/>
    </location>
</feature>
<dbReference type="EMBL" id="JAUEPS010000004">
    <property type="protein sequence ID" value="KAK0466457.1"/>
    <property type="molecule type" value="Genomic_DNA"/>
</dbReference>
<name>A0AA39NIZ3_ARMTA</name>
<accession>A0AA39NIZ3</accession>
<feature type="compositionally biased region" description="Polar residues" evidence="1">
    <location>
        <begin position="1"/>
        <end position="18"/>
    </location>
</feature>
<feature type="region of interest" description="Disordered" evidence="1">
    <location>
        <begin position="122"/>
        <end position="165"/>
    </location>
</feature>
<feature type="compositionally biased region" description="Basic and acidic residues" evidence="1">
    <location>
        <begin position="126"/>
        <end position="138"/>
    </location>
</feature>
<feature type="compositionally biased region" description="Polar residues" evidence="1">
    <location>
        <begin position="67"/>
        <end position="85"/>
    </location>
</feature>
<feature type="compositionally biased region" description="Polar residues" evidence="1">
    <location>
        <begin position="34"/>
        <end position="48"/>
    </location>
</feature>
<evidence type="ECO:0000256" key="1">
    <source>
        <dbReference type="SAM" id="MobiDB-lite"/>
    </source>
</evidence>
<protein>
    <submittedName>
        <fullName evidence="2">Uncharacterized protein</fullName>
    </submittedName>
</protein>
<evidence type="ECO:0000313" key="3">
    <source>
        <dbReference type="Proteomes" id="UP001175211"/>
    </source>
</evidence>
<reference evidence="2" key="1">
    <citation type="submission" date="2023-06" db="EMBL/GenBank/DDBJ databases">
        <authorList>
            <consortium name="Lawrence Berkeley National Laboratory"/>
            <person name="Ahrendt S."/>
            <person name="Sahu N."/>
            <person name="Indic B."/>
            <person name="Wong-Bajracharya J."/>
            <person name="Merenyi Z."/>
            <person name="Ke H.-M."/>
            <person name="Monk M."/>
            <person name="Kocsube S."/>
            <person name="Drula E."/>
            <person name="Lipzen A."/>
            <person name="Balint B."/>
            <person name="Henrissat B."/>
            <person name="Andreopoulos B."/>
            <person name="Martin F.M."/>
            <person name="Harder C.B."/>
            <person name="Rigling D."/>
            <person name="Ford K.L."/>
            <person name="Foster G.D."/>
            <person name="Pangilinan J."/>
            <person name="Papanicolaou A."/>
            <person name="Barry K."/>
            <person name="LaButti K."/>
            <person name="Viragh M."/>
            <person name="Koriabine M."/>
            <person name="Yan M."/>
            <person name="Riley R."/>
            <person name="Champramary S."/>
            <person name="Plett K.L."/>
            <person name="Tsai I.J."/>
            <person name="Slot J."/>
            <person name="Sipos G."/>
            <person name="Plett J."/>
            <person name="Nagy L.G."/>
            <person name="Grigoriev I.V."/>
        </authorList>
    </citation>
    <scope>NUCLEOTIDE SEQUENCE</scope>
    <source>
        <strain evidence="2">CCBAS 213</strain>
    </source>
</reference>